<proteinExistence type="predicted"/>
<keyword evidence="2" id="KW-0547">Nucleotide-binding</keyword>
<dbReference type="InterPro" id="IPR027417">
    <property type="entry name" value="P-loop_NTPase"/>
</dbReference>
<dbReference type="SMART" id="SM00487">
    <property type="entry name" value="DEXDc"/>
    <property type="match status" value="1"/>
</dbReference>
<evidence type="ECO:0000256" key="4">
    <source>
        <dbReference type="ARBA" id="ARBA00022806"/>
    </source>
</evidence>
<dbReference type="EC" id="3.6.4.13" evidence="1"/>
<dbReference type="Pfam" id="PF21010">
    <property type="entry name" value="HA2_C"/>
    <property type="match status" value="1"/>
</dbReference>
<dbReference type="InterPro" id="IPR011545">
    <property type="entry name" value="DEAD/DEAH_box_helicase_dom"/>
</dbReference>
<dbReference type="Pfam" id="PF00271">
    <property type="entry name" value="Helicase_C"/>
    <property type="match status" value="1"/>
</dbReference>
<dbReference type="PROSITE" id="PS51192">
    <property type="entry name" value="HELICASE_ATP_BIND_1"/>
    <property type="match status" value="1"/>
</dbReference>
<comment type="catalytic activity">
    <reaction evidence="6">
        <text>ATP + H2O = ADP + phosphate + H(+)</text>
        <dbReference type="Rhea" id="RHEA:13065"/>
        <dbReference type="ChEBI" id="CHEBI:15377"/>
        <dbReference type="ChEBI" id="CHEBI:15378"/>
        <dbReference type="ChEBI" id="CHEBI:30616"/>
        <dbReference type="ChEBI" id="CHEBI:43474"/>
        <dbReference type="ChEBI" id="CHEBI:456216"/>
        <dbReference type="EC" id="3.6.4.13"/>
    </reaction>
</comment>
<dbReference type="Proteomes" id="UP000277580">
    <property type="component" value="Unassembled WGS sequence"/>
</dbReference>
<protein>
    <recommendedName>
        <fullName evidence="1">RNA helicase</fullName>
        <ecNumber evidence="1">3.6.4.13</ecNumber>
    </recommendedName>
</protein>
<dbReference type="Gene3D" id="3.40.50.300">
    <property type="entry name" value="P-loop containing nucleotide triphosphate hydrolases"/>
    <property type="match status" value="2"/>
</dbReference>
<keyword evidence="4" id="KW-0347">Helicase</keyword>
<evidence type="ECO:0000313" key="10">
    <source>
        <dbReference type="EMBL" id="RPB17409.1"/>
    </source>
</evidence>
<dbReference type="SUPFAM" id="SSF52540">
    <property type="entry name" value="P-loop containing nucleoside triphosphate hydrolases"/>
    <property type="match status" value="1"/>
</dbReference>
<sequence length="1402" mass="157179">MAKTKKKKATTNTARGFATTSTPSKIKPSEPPVDDSVPSKTEDEVSGIPKPGSGSSNIDEKEYTIPTEEEQADFELQCFVEKNGPKVNKESQRIVSKTETEKRTIRNICFPLKLEKILRFNLTRYASKQKVEEDINQEVGLGEQILRLAREEQSKLYPDQPKAFMRRGETLLVNGWILHKTLTAMGFPSRRVEEGLRALAGRSSNSLEKEKGLESAMEDILDWLALYCDEDELPGFLDASPGSGNVSKRGSSGESEEDEGDLNPEQLIPGYIKLQTQIYNLNPVLTAISGSKKGGKGRKTTQAPKELSSGQMKSLKKLQDKLRALIQDPLLDLRSAEFTWAEERLRLEKESWTKKQPKGKWDDKNSHTSKQQIPLLSEGTVESDEEDSKEAVQFASSEHGSIEDDDDLGMDLIGGLFEPPPTEETTIGQNGEEIVSIRNFEEEAGFTVSSFGKNKPKGKTGVGLILVKSVLDEVCKSRDVGSKVRYEMIPGTSISTRSRLTINWSSIAAASSFKTILNYNERPPVIVNSPSLLSTVFSMNSFGTPTKEQAEGYIATYALFQLCSKKEEKIYLRLPTLWRGLWAELVEEARLATERQEREILKGLQVLLEIGSNEYVSEELDTAEKKKKRVTKDDFDKSSEEVQDVNLTKLERSHETDMIREGWEYKKNTPEYLHMLNGRKQLPMWAFKDEVLAAIDREQVVIICGETGCGKSTQTPAFILEHQLSQGKSCKIYCTEPRRISAISLARRVSEELGERKSDLGGKNSLVGYAIRLESNMHAETRLVYATTGIVVRMLERSPDLEEVTHLVLDEVHERSIDSDFLMIVLKKLLSRRKDLKVVLMSATVDAEKFSKYLNGAPVMNVPGRTFPVRTHYLEDAIEVTGFKAEEDSRNPRNRNDWADDNDAEVDTDKEVVLSTALTGYSKETKSALSRINPHQIQYELIMQLLEKVAFSPEYINYSKAILIFLPGMGEIRRLNDLLSAHPVFGSNKKDGGWLVYPLHSTIASEDQEAAFLVPPQGMRKIVIATNIAETGITIPDVTCVIDSGKHKEMRFDERRQLSRLVETFMAEQQSPEMMRLSLQDLALRVKICKLGGIEEILAQALDAPLPKNIKRAIDSLIEAKALTLAEELTPLGCQLAKLPLDVYLGKMVLLGSVYGCLDAVTTIAAILSSKSPFVTPMGYRKEADAIRFSFKRGDSDLLTGWNAYSSWRRVCQGTNITESDFCRKNYLSSRTLSGIEDLKQQLIVAVIDAGFFSLTSEERNYLNRCRFNTYRRRNFFIAPNAVNHSSENDSVVNAVVAAGFYPKLLQKDGKGWKNVVNGQNIAIHPSSVNKYTRSEWLAFYGIMQSNNFYDAHETGHVDDITVALLCGDVDFKMYSGVLVLDGNRVRFAFQDWKKVAGDLTS</sequence>
<dbReference type="PROSITE" id="PS51194">
    <property type="entry name" value="HELICASE_CTER"/>
    <property type="match status" value="1"/>
</dbReference>
<evidence type="ECO:0000256" key="5">
    <source>
        <dbReference type="ARBA" id="ARBA00022840"/>
    </source>
</evidence>
<dbReference type="Pfam" id="PF07717">
    <property type="entry name" value="OB_NTP_bind"/>
    <property type="match status" value="1"/>
</dbReference>
<dbReference type="GO" id="GO:0005524">
    <property type="term" value="F:ATP binding"/>
    <property type="evidence" value="ECO:0007669"/>
    <property type="project" value="UniProtKB-KW"/>
</dbReference>
<feature type="region of interest" description="Disordered" evidence="7">
    <location>
        <begin position="1"/>
        <end position="59"/>
    </location>
</feature>
<evidence type="ECO:0000256" key="6">
    <source>
        <dbReference type="ARBA" id="ARBA00047984"/>
    </source>
</evidence>
<dbReference type="EMBL" id="ML119106">
    <property type="protein sequence ID" value="RPB17409.1"/>
    <property type="molecule type" value="Genomic_DNA"/>
</dbReference>
<keyword evidence="5" id="KW-0067">ATP-binding</keyword>
<dbReference type="InterPro" id="IPR001650">
    <property type="entry name" value="Helicase_C-like"/>
</dbReference>
<keyword evidence="3 10" id="KW-0378">Hydrolase</keyword>
<evidence type="ECO:0000256" key="1">
    <source>
        <dbReference type="ARBA" id="ARBA00012552"/>
    </source>
</evidence>
<dbReference type="Gene3D" id="1.20.120.1080">
    <property type="match status" value="1"/>
</dbReference>
<evidence type="ECO:0000259" key="9">
    <source>
        <dbReference type="PROSITE" id="PS51194"/>
    </source>
</evidence>
<feature type="domain" description="Helicase ATP-binding" evidence="8">
    <location>
        <begin position="692"/>
        <end position="863"/>
    </location>
</feature>
<dbReference type="InterPro" id="IPR007502">
    <property type="entry name" value="Helicase-assoc_dom"/>
</dbReference>
<feature type="region of interest" description="Disordered" evidence="7">
    <location>
        <begin position="351"/>
        <end position="406"/>
    </location>
</feature>
<evidence type="ECO:0000256" key="7">
    <source>
        <dbReference type="SAM" id="MobiDB-lite"/>
    </source>
</evidence>
<gene>
    <name evidence="10" type="ORF">P167DRAFT_541454</name>
</gene>
<keyword evidence="11" id="KW-1185">Reference proteome</keyword>
<name>A0A3N4L7F5_9PEZI</name>
<dbReference type="OrthoDB" id="5600252at2759"/>
<feature type="compositionally biased region" description="Polar residues" evidence="7">
    <location>
        <begin position="300"/>
        <end position="312"/>
    </location>
</feature>
<feature type="compositionally biased region" description="Basic and acidic residues" evidence="7">
    <location>
        <begin position="351"/>
        <end position="366"/>
    </location>
</feature>
<organism evidence="10 11">
    <name type="scientific">Morchella conica CCBAS932</name>
    <dbReference type="NCBI Taxonomy" id="1392247"/>
    <lineage>
        <taxon>Eukaryota</taxon>
        <taxon>Fungi</taxon>
        <taxon>Dikarya</taxon>
        <taxon>Ascomycota</taxon>
        <taxon>Pezizomycotina</taxon>
        <taxon>Pezizomycetes</taxon>
        <taxon>Pezizales</taxon>
        <taxon>Morchellaceae</taxon>
        <taxon>Morchella</taxon>
    </lineage>
</organism>
<dbReference type="InterPro" id="IPR011709">
    <property type="entry name" value="DEAD-box_helicase_OB_fold"/>
</dbReference>
<dbReference type="SMART" id="SM00847">
    <property type="entry name" value="HA2"/>
    <property type="match status" value="1"/>
</dbReference>
<accession>A0A3N4L7F5</accession>
<dbReference type="CDD" id="cd18791">
    <property type="entry name" value="SF2_C_RHA"/>
    <property type="match status" value="1"/>
</dbReference>
<evidence type="ECO:0000259" key="8">
    <source>
        <dbReference type="PROSITE" id="PS51192"/>
    </source>
</evidence>
<dbReference type="GO" id="GO:0016787">
    <property type="term" value="F:hydrolase activity"/>
    <property type="evidence" value="ECO:0007669"/>
    <property type="project" value="UniProtKB-KW"/>
</dbReference>
<dbReference type="GO" id="GO:0003723">
    <property type="term" value="F:RNA binding"/>
    <property type="evidence" value="ECO:0007669"/>
    <property type="project" value="TreeGrafter"/>
</dbReference>
<dbReference type="Pfam" id="PF00270">
    <property type="entry name" value="DEAD"/>
    <property type="match status" value="1"/>
</dbReference>
<dbReference type="CDD" id="cd17917">
    <property type="entry name" value="DEXHc_RHA-like"/>
    <property type="match status" value="1"/>
</dbReference>
<dbReference type="InParanoid" id="A0A3N4L7F5"/>
<evidence type="ECO:0000256" key="3">
    <source>
        <dbReference type="ARBA" id="ARBA00022801"/>
    </source>
</evidence>
<dbReference type="PANTHER" id="PTHR18934">
    <property type="entry name" value="ATP-DEPENDENT RNA HELICASE"/>
    <property type="match status" value="1"/>
</dbReference>
<reference evidence="10 11" key="1">
    <citation type="journal article" date="2018" name="Nat. Ecol. Evol.">
        <title>Pezizomycetes genomes reveal the molecular basis of ectomycorrhizal truffle lifestyle.</title>
        <authorList>
            <person name="Murat C."/>
            <person name="Payen T."/>
            <person name="Noel B."/>
            <person name="Kuo A."/>
            <person name="Morin E."/>
            <person name="Chen J."/>
            <person name="Kohler A."/>
            <person name="Krizsan K."/>
            <person name="Balestrini R."/>
            <person name="Da Silva C."/>
            <person name="Montanini B."/>
            <person name="Hainaut M."/>
            <person name="Levati E."/>
            <person name="Barry K.W."/>
            <person name="Belfiori B."/>
            <person name="Cichocki N."/>
            <person name="Clum A."/>
            <person name="Dockter R.B."/>
            <person name="Fauchery L."/>
            <person name="Guy J."/>
            <person name="Iotti M."/>
            <person name="Le Tacon F."/>
            <person name="Lindquist E.A."/>
            <person name="Lipzen A."/>
            <person name="Malagnac F."/>
            <person name="Mello A."/>
            <person name="Molinier V."/>
            <person name="Miyauchi S."/>
            <person name="Poulain J."/>
            <person name="Riccioni C."/>
            <person name="Rubini A."/>
            <person name="Sitrit Y."/>
            <person name="Splivallo R."/>
            <person name="Traeger S."/>
            <person name="Wang M."/>
            <person name="Zifcakova L."/>
            <person name="Wipf D."/>
            <person name="Zambonelli A."/>
            <person name="Paolocci F."/>
            <person name="Nowrousian M."/>
            <person name="Ottonello S."/>
            <person name="Baldrian P."/>
            <person name="Spatafora J.W."/>
            <person name="Henrissat B."/>
            <person name="Nagy L.G."/>
            <person name="Aury J.M."/>
            <person name="Wincker P."/>
            <person name="Grigoriev I.V."/>
            <person name="Bonfante P."/>
            <person name="Martin F.M."/>
        </authorList>
    </citation>
    <scope>NUCLEOTIDE SEQUENCE [LARGE SCALE GENOMIC DNA]</scope>
    <source>
        <strain evidence="10 11">CCBAS932</strain>
    </source>
</reference>
<dbReference type="GO" id="GO:0003724">
    <property type="term" value="F:RNA helicase activity"/>
    <property type="evidence" value="ECO:0007669"/>
    <property type="project" value="UniProtKB-EC"/>
</dbReference>
<dbReference type="SMART" id="SM00490">
    <property type="entry name" value="HELICc"/>
    <property type="match status" value="1"/>
</dbReference>
<feature type="region of interest" description="Disordered" evidence="7">
    <location>
        <begin position="237"/>
        <end position="264"/>
    </location>
</feature>
<dbReference type="PANTHER" id="PTHR18934:SF145">
    <property type="entry name" value="ATP-DEPENDENT RNA HELICASE DHX57-RELATED"/>
    <property type="match status" value="1"/>
</dbReference>
<dbReference type="InterPro" id="IPR014001">
    <property type="entry name" value="Helicase_ATP-bd"/>
</dbReference>
<feature type="domain" description="Helicase C-terminal" evidence="9">
    <location>
        <begin position="941"/>
        <end position="1114"/>
    </location>
</feature>
<evidence type="ECO:0000256" key="2">
    <source>
        <dbReference type="ARBA" id="ARBA00022741"/>
    </source>
</evidence>
<evidence type="ECO:0000313" key="11">
    <source>
        <dbReference type="Proteomes" id="UP000277580"/>
    </source>
</evidence>
<dbReference type="FunFam" id="1.20.120.1080:FF:000002">
    <property type="entry name" value="Putative ATP-dependent RNA helicase DHX36"/>
    <property type="match status" value="1"/>
</dbReference>
<feature type="region of interest" description="Disordered" evidence="7">
    <location>
        <begin position="289"/>
        <end position="312"/>
    </location>
</feature>
<dbReference type="FunFam" id="3.40.50.300:FF:000500">
    <property type="entry name" value="ATP-dependent RNA helicase DHX29"/>
    <property type="match status" value="1"/>
</dbReference>
<dbReference type="STRING" id="1392247.A0A3N4L7F5"/>